<evidence type="ECO:0000256" key="3">
    <source>
        <dbReference type="ARBA" id="ARBA00022475"/>
    </source>
</evidence>
<dbReference type="Pfam" id="PF01741">
    <property type="entry name" value="MscL"/>
    <property type="match status" value="1"/>
</dbReference>
<dbReference type="EMBL" id="PZJJ01000044">
    <property type="protein sequence ID" value="PTL37546.1"/>
    <property type="molecule type" value="Genomic_DNA"/>
</dbReference>
<dbReference type="InterPro" id="IPR037673">
    <property type="entry name" value="MSC/AndL"/>
</dbReference>
<comment type="function">
    <text evidence="9">Channel that opens in response to stretch forces in the membrane lipid bilayer. May participate in the regulation of osmotic pressure changes within the cell.</text>
</comment>
<dbReference type="SUPFAM" id="SSF81330">
    <property type="entry name" value="Gated mechanosensitive channel"/>
    <property type="match status" value="1"/>
</dbReference>
<organism evidence="10 11">
    <name type="scientific">Alkalicoccus saliphilus</name>
    <dbReference type="NCBI Taxonomy" id="200989"/>
    <lineage>
        <taxon>Bacteria</taxon>
        <taxon>Bacillati</taxon>
        <taxon>Bacillota</taxon>
        <taxon>Bacilli</taxon>
        <taxon>Bacillales</taxon>
        <taxon>Bacillaceae</taxon>
        <taxon>Alkalicoccus</taxon>
    </lineage>
</organism>
<evidence type="ECO:0000256" key="1">
    <source>
        <dbReference type="ARBA" id="ARBA00004141"/>
    </source>
</evidence>
<evidence type="ECO:0000256" key="2">
    <source>
        <dbReference type="ARBA" id="ARBA00022448"/>
    </source>
</evidence>
<protein>
    <recommendedName>
        <fullName evidence="9">Large-conductance mechanosensitive channel</fullName>
    </recommendedName>
</protein>
<dbReference type="GO" id="GO:0008381">
    <property type="term" value="F:mechanosensitive monoatomic ion channel activity"/>
    <property type="evidence" value="ECO:0007669"/>
    <property type="project" value="UniProtKB-UniRule"/>
</dbReference>
<dbReference type="GO" id="GO:0005886">
    <property type="term" value="C:plasma membrane"/>
    <property type="evidence" value="ECO:0007669"/>
    <property type="project" value="UniProtKB-SubCell"/>
</dbReference>
<dbReference type="AlphaFoldDB" id="A0A2T4U2B6"/>
<proteinExistence type="inferred from homology"/>
<feature type="transmembrane region" description="Helical" evidence="9">
    <location>
        <begin position="12"/>
        <end position="35"/>
    </location>
</feature>
<keyword evidence="11" id="KW-1185">Reference proteome</keyword>
<evidence type="ECO:0000256" key="6">
    <source>
        <dbReference type="ARBA" id="ARBA00023065"/>
    </source>
</evidence>
<dbReference type="InterPro" id="IPR036019">
    <property type="entry name" value="MscL_channel"/>
</dbReference>
<dbReference type="PANTHER" id="PTHR30266:SF2">
    <property type="entry name" value="LARGE-CONDUCTANCE MECHANOSENSITIVE CHANNEL"/>
    <property type="match status" value="1"/>
</dbReference>
<evidence type="ECO:0000313" key="11">
    <source>
        <dbReference type="Proteomes" id="UP000240509"/>
    </source>
</evidence>
<dbReference type="PANTHER" id="PTHR30266">
    <property type="entry name" value="MECHANOSENSITIVE CHANNEL MSCL"/>
    <property type="match status" value="1"/>
</dbReference>
<sequence length="117" mass="12843">MIKELKEFALKGSVVDLAVAVVFAAAFGQVISAFVNHIMTPLIGVVIGGINIESAAVVIGEAEVRYGMFLQSLIDFSIIALSLFIFVKTYQVLKQKETSEPDEQTLLLREIRNSLQK</sequence>
<dbReference type="Gene3D" id="1.10.1200.120">
    <property type="entry name" value="Large-conductance mechanosensitive channel, MscL, domain 1"/>
    <property type="match status" value="1"/>
</dbReference>
<keyword evidence="5 9" id="KW-1133">Transmembrane helix</keyword>
<keyword evidence="7 9" id="KW-0472">Membrane</keyword>
<name>A0A2T4U2B6_9BACI</name>
<evidence type="ECO:0000256" key="7">
    <source>
        <dbReference type="ARBA" id="ARBA00023136"/>
    </source>
</evidence>
<comment type="similarity">
    <text evidence="9">Belongs to the MscL family.</text>
</comment>
<keyword evidence="6 9" id="KW-0406">Ion transport</keyword>
<evidence type="ECO:0000256" key="8">
    <source>
        <dbReference type="ARBA" id="ARBA00023303"/>
    </source>
</evidence>
<keyword evidence="8 9" id="KW-0407">Ion channel</keyword>
<dbReference type="RefSeq" id="WP_107586203.1">
    <property type="nucleotide sequence ID" value="NZ_PZJJ01000044.1"/>
</dbReference>
<dbReference type="InterPro" id="IPR001185">
    <property type="entry name" value="MS_channel"/>
</dbReference>
<keyword evidence="2 9" id="KW-0813">Transport</keyword>
<evidence type="ECO:0000313" key="10">
    <source>
        <dbReference type="EMBL" id="PTL37546.1"/>
    </source>
</evidence>
<dbReference type="HAMAP" id="MF_00115">
    <property type="entry name" value="MscL"/>
    <property type="match status" value="1"/>
</dbReference>
<evidence type="ECO:0000256" key="4">
    <source>
        <dbReference type="ARBA" id="ARBA00022692"/>
    </source>
</evidence>
<keyword evidence="4 9" id="KW-0812">Transmembrane</keyword>
<dbReference type="PRINTS" id="PR01264">
    <property type="entry name" value="MECHCHANNEL"/>
</dbReference>
<comment type="subunit">
    <text evidence="9">Homopentamer.</text>
</comment>
<dbReference type="NCBIfam" id="TIGR00220">
    <property type="entry name" value="mscL"/>
    <property type="match status" value="1"/>
</dbReference>
<reference evidence="10 11" key="1">
    <citation type="submission" date="2018-03" db="EMBL/GenBank/DDBJ databases">
        <title>Alkalicoccus saliphilus sp. nov., isolated from a mineral pool.</title>
        <authorList>
            <person name="Zhao B."/>
        </authorList>
    </citation>
    <scope>NUCLEOTIDE SEQUENCE [LARGE SCALE GENOMIC DNA]</scope>
    <source>
        <strain evidence="10 11">6AG</strain>
    </source>
</reference>
<dbReference type="Proteomes" id="UP000240509">
    <property type="component" value="Unassembled WGS sequence"/>
</dbReference>
<gene>
    <name evidence="9 10" type="primary">mscL</name>
    <name evidence="10" type="ORF">C6Y45_15875</name>
</gene>
<accession>A0A2T4U2B6</accession>
<feature type="transmembrane region" description="Helical" evidence="9">
    <location>
        <begin position="66"/>
        <end position="87"/>
    </location>
</feature>
<evidence type="ECO:0000256" key="9">
    <source>
        <dbReference type="HAMAP-Rule" id="MF_00115"/>
    </source>
</evidence>
<dbReference type="OrthoDB" id="9810350at2"/>
<comment type="subcellular location">
    <subcellularLocation>
        <location evidence="9">Cell membrane</location>
        <topology evidence="9">Multi-pass membrane protein</topology>
    </subcellularLocation>
    <subcellularLocation>
        <location evidence="1">Membrane</location>
        <topology evidence="1">Multi-pass membrane protein</topology>
    </subcellularLocation>
</comment>
<feature type="transmembrane region" description="Helical" evidence="9">
    <location>
        <begin position="42"/>
        <end position="60"/>
    </location>
</feature>
<comment type="caution">
    <text evidence="10">The sequence shown here is derived from an EMBL/GenBank/DDBJ whole genome shotgun (WGS) entry which is preliminary data.</text>
</comment>
<keyword evidence="3 9" id="KW-1003">Cell membrane</keyword>
<evidence type="ECO:0000256" key="5">
    <source>
        <dbReference type="ARBA" id="ARBA00022989"/>
    </source>
</evidence>